<evidence type="ECO:0008006" key="19">
    <source>
        <dbReference type="Google" id="ProtNLM"/>
    </source>
</evidence>
<dbReference type="Ensembl" id="ENSBGRT00000028216.1">
    <property type="protein sequence ID" value="ENSBGRP00000024464.1"/>
    <property type="gene ID" value="ENSBGRG00000015377.1"/>
</dbReference>
<feature type="domain" description="C2H2-type" evidence="15">
    <location>
        <begin position="365"/>
        <end position="392"/>
    </location>
</feature>
<dbReference type="Proteomes" id="UP000694520">
    <property type="component" value="Chromosome 20"/>
</dbReference>
<feature type="region of interest" description="Disordered" evidence="14">
    <location>
        <begin position="90"/>
        <end position="115"/>
    </location>
</feature>
<dbReference type="InterPro" id="IPR036236">
    <property type="entry name" value="Znf_C2H2_sf"/>
</dbReference>
<dbReference type="PROSITE" id="PS50805">
    <property type="entry name" value="KRAB"/>
    <property type="match status" value="1"/>
</dbReference>
<dbReference type="InterPro" id="IPR013087">
    <property type="entry name" value="Znf_C2H2_type"/>
</dbReference>
<keyword evidence="9" id="KW-0805">Transcription regulation</keyword>
<dbReference type="FunFam" id="3.30.160.60:FF:000135">
    <property type="entry name" value="Zinc finger protein 358"/>
    <property type="match status" value="1"/>
</dbReference>
<evidence type="ECO:0000256" key="6">
    <source>
        <dbReference type="ARBA" id="ARBA00022771"/>
    </source>
</evidence>
<reference evidence="17" key="3">
    <citation type="submission" date="2025-09" db="UniProtKB">
        <authorList>
            <consortium name="Ensembl"/>
        </authorList>
    </citation>
    <scope>IDENTIFICATION</scope>
</reference>
<keyword evidence="18" id="KW-1185">Reference proteome</keyword>
<feature type="domain" description="C2H2-type" evidence="15">
    <location>
        <begin position="533"/>
        <end position="560"/>
    </location>
</feature>
<reference evidence="17" key="1">
    <citation type="submission" date="2019-05" db="EMBL/GenBank/DDBJ databases">
        <authorList>
            <person name="Zhang S."/>
            <person name="Liu J."/>
        </authorList>
    </citation>
    <scope>NUCLEOTIDE SEQUENCE [LARGE SCALE GENOMIC DNA]</scope>
</reference>
<dbReference type="InterPro" id="IPR036051">
    <property type="entry name" value="KRAB_dom_sf"/>
</dbReference>
<dbReference type="PROSITE" id="PS00028">
    <property type="entry name" value="ZINC_FINGER_C2H2_1"/>
    <property type="match status" value="10"/>
</dbReference>
<dbReference type="CDD" id="cd07765">
    <property type="entry name" value="KRAB_A-box"/>
    <property type="match status" value="1"/>
</dbReference>
<feature type="domain" description="C2H2-type" evidence="15">
    <location>
        <begin position="393"/>
        <end position="420"/>
    </location>
</feature>
<dbReference type="Pfam" id="PF01352">
    <property type="entry name" value="KRAB"/>
    <property type="match status" value="1"/>
</dbReference>
<evidence type="ECO:0000256" key="3">
    <source>
        <dbReference type="ARBA" id="ARBA00022499"/>
    </source>
</evidence>
<name>A0A8C0ADN8_BOSMU</name>
<evidence type="ECO:0000256" key="11">
    <source>
        <dbReference type="ARBA" id="ARBA00023163"/>
    </source>
</evidence>
<dbReference type="PANTHER" id="PTHR24379:SF20">
    <property type="entry name" value="ZINC FINGER PROTEIN 517"/>
    <property type="match status" value="1"/>
</dbReference>
<dbReference type="FunFam" id="3.30.160.60:FF:000176">
    <property type="entry name" value="zinc finger protein 70"/>
    <property type="match status" value="1"/>
</dbReference>
<feature type="domain" description="C2H2-type" evidence="15">
    <location>
        <begin position="477"/>
        <end position="504"/>
    </location>
</feature>
<dbReference type="GO" id="GO:0005634">
    <property type="term" value="C:nucleus"/>
    <property type="evidence" value="ECO:0007669"/>
    <property type="project" value="UniProtKB-SubCell"/>
</dbReference>
<dbReference type="InterPro" id="IPR001909">
    <property type="entry name" value="KRAB"/>
</dbReference>
<feature type="domain" description="C2H2-type" evidence="15">
    <location>
        <begin position="449"/>
        <end position="476"/>
    </location>
</feature>
<keyword evidence="5" id="KW-0677">Repeat</keyword>
<keyword evidence="11" id="KW-0804">Transcription</keyword>
<keyword evidence="12" id="KW-0539">Nucleus</keyword>
<keyword evidence="10" id="KW-0238">DNA-binding</keyword>
<accession>A0A8C0ADN8</accession>
<feature type="domain" description="C2H2-type" evidence="15">
    <location>
        <begin position="561"/>
        <end position="588"/>
    </location>
</feature>
<dbReference type="Pfam" id="PF00096">
    <property type="entry name" value="zf-C2H2"/>
    <property type="match status" value="9"/>
</dbReference>
<comment type="similarity">
    <text evidence="2">Belongs to the krueppel C2H2-type zinc-finger protein family.</text>
</comment>
<feature type="domain" description="C2H2-type" evidence="15">
    <location>
        <begin position="421"/>
        <end position="448"/>
    </location>
</feature>
<dbReference type="Gene3D" id="3.30.160.60">
    <property type="entry name" value="Classic Zinc Finger"/>
    <property type="match status" value="10"/>
</dbReference>
<dbReference type="PROSITE" id="PS50157">
    <property type="entry name" value="ZINC_FINGER_C2H2_2"/>
    <property type="match status" value="9"/>
</dbReference>
<keyword evidence="7" id="KW-0862">Zinc</keyword>
<dbReference type="SMART" id="SM00349">
    <property type="entry name" value="KRAB"/>
    <property type="match status" value="1"/>
</dbReference>
<dbReference type="FunFam" id="3.30.160.60:FF:004935">
    <property type="match status" value="1"/>
</dbReference>
<evidence type="ECO:0000256" key="9">
    <source>
        <dbReference type="ARBA" id="ARBA00023015"/>
    </source>
</evidence>
<evidence type="ECO:0000256" key="10">
    <source>
        <dbReference type="ARBA" id="ARBA00023125"/>
    </source>
</evidence>
<protein>
    <recommendedName>
        <fullName evidence="19">Zinc finger protein 134</fullName>
    </recommendedName>
</protein>
<dbReference type="SUPFAM" id="SSF57667">
    <property type="entry name" value="beta-beta-alpha zinc fingers"/>
    <property type="match status" value="6"/>
</dbReference>
<sequence>MALTLRVYLEVLVSCASRSGIKPEELHYPEHSAPIAFGVKPIRTQEKCTSYVSIALGRDFRHFPGGGRFVGSWVLSPSLRFRSGECRSRQSEGRLLPPEAQERNRSSRFPPPLLPPLRPQSPMAAAALRGPPQACVTFEDVAIYFSQDEWRLLNETQRFLYCDVMLENFALTTSLGCWHGVDKEEAASEQSVSVAVSHIHTSKADSLTQMAHPCNLCGPILKDVLHLDEHKETRHGLKPYTCGACGRQFWFSANFDQPQKLYDVEKLLRGDKGKTSFVTNYRACEEPLLSEKPFAYKEEQKKFQASLGSHQQKATHSKRKTRSPESGLALHIGQMHYKCIECGKAFSRKDTLVQHQRIHTGEKPYECSECGKAFSRKATLVQHQRIHTGEKPYECSECGKAFSRKDNLTQHKRVHTGEMPYKCGECGKYFSHHSNLIVHQRVHNGARPYKCNDCGKVFRHKSTLVQHESIHTGENPYVCSDCGKSFGHKYTLIKHQRIHTEARPFECIECGKFFSRSSDFIAHQRVHTGERPFVCSKCGKDFIRTSHLVRHQKVHTGERPYECNECGKSYSLSSHLIRHQKVHAAGRL</sequence>
<dbReference type="GO" id="GO:0008270">
    <property type="term" value="F:zinc ion binding"/>
    <property type="evidence" value="ECO:0007669"/>
    <property type="project" value="UniProtKB-KW"/>
</dbReference>
<dbReference type="AlphaFoldDB" id="A0A8C0ADN8"/>
<keyword evidence="8" id="KW-0832">Ubl conjugation</keyword>
<comment type="subcellular location">
    <subcellularLocation>
        <location evidence="1">Nucleus</location>
    </subcellularLocation>
</comment>
<evidence type="ECO:0000256" key="7">
    <source>
        <dbReference type="ARBA" id="ARBA00022833"/>
    </source>
</evidence>
<dbReference type="FunFam" id="3.30.160.60:FF:001270">
    <property type="entry name" value="zinc finger protein 583 isoform X1"/>
    <property type="match status" value="1"/>
</dbReference>
<reference evidence="17" key="2">
    <citation type="submission" date="2025-08" db="UniProtKB">
        <authorList>
            <consortium name="Ensembl"/>
        </authorList>
    </citation>
    <scope>IDENTIFICATION</scope>
</reference>
<evidence type="ECO:0000259" key="16">
    <source>
        <dbReference type="PROSITE" id="PS50805"/>
    </source>
</evidence>
<keyword evidence="4" id="KW-0479">Metal-binding</keyword>
<dbReference type="GO" id="GO:0000981">
    <property type="term" value="F:DNA-binding transcription factor activity, RNA polymerase II-specific"/>
    <property type="evidence" value="ECO:0007669"/>
    <property type="project" value="TreeGrafter"/>
</dbReference>
<dbReference type="SMART" id="SM00355">
    <property type="entry name" value="ZnF_C2H2"/>
    <property type="match status" value="10"/>
</dbReference>
<evidence type="ECO:0000313" key="18">
    <source>
        <dbReference type="Proteomes" id="UP000694520"/>
    </source>
</evidence>
<evidence type="ECO:0000256" key="4">
    <source>
        <dbReference type="ARBA" id="ARBA00022723"/>
    </source>
</evidence>
<dbReference type="FunFam" id="3.30.160.60:FF:000295">
    <property type="entry name" value="zinc finger protein 19"/>
    <property type="match status" value="1"/>
</dbReference>
<feature type="domain" description="KRAB" evidence="16">
    <location>
        <begin position="136"/>
        <end position="209"/>
    </location>
</feature>
<dbReference type="FunFam" id="3.30.160.60:FF:001478">
    <property type="entry name" value="Zinc finger protein 134"/>
    <property type="match status" value="1"/>
</dbReference>
<evidence type="ECO:0000256" key="12">
    <source>
        <dbReference type="ARBA" id="ARBA00023242"/>
    </source>
</evidence>
<evidence type="ECO:0000256" key="2">
    <source>
        <dbReference type="ARBA" id="ARBA00006991"/>
    </source>
</evidence>
<dbReference type="SUPFAM" id="SSF109640">
    <property type="entry name" value="KRAB domain (Kruppel-associated box)"/>
    <property type="match status" value="1"/>
</dbReference>
<organism evidence="17 18">
    <name type="scientific">Bos mutus grunniens</name>
    <name type="common">Wild yak</name>
    <name type="synonym">Bos grunniens</name>
    <dbReference type="NCBI Taxonomy" id="30521"/>
    <lineage>
        <taxon>Eukaryota</taxon>
        <taxon>Metazoa</taxon>
        <taxon>Chordata</taxon>
        <taxon>Craniata</taxon>
        <taxon>Vertebrata</taxon>
        <taxon>Euteleostomi</taxon>
        <taxon>Mammalia</taxon>
        <taxon>Eutheria</taxon>
        <taxon>Laurasiatheria</taxon>
        <taxon>Artiodactyla</taxon>
        <taxon>Ruminantia</taxon>
        <taxon>Pecora</taxon>
        <taxon>Bovidae</taxon>
        <taxon>Bovinae</taxon>
        <taxon>Bos</taxon>
    </lineage>
</organism>
<dbReference type="GO" id="GO:0000977">
    <property type="term" value="F:RNA polymerase II transcription regulatory region sequence-specific DNA binding"/>
    <property type="evidence" value="ECO:0007669"/>
    <property type="project" value="TreeGrafter"/>
</dbReference>
<feature type="region of interest" description="Disordered" evidence="14">
    <location>
        <begin position="305"/>
        <end position="325"/>
    </location>
</feature>
<keyword evidence="3" id="KW-1017">Isopeptide bond</keyword>
<evidence type="ECO:0000259" key="15">
    <source>
        <dbReference type="PROSITE" id="PS50157"/>
    </source>
</evidence>
<evidence type="ECO:0000256" key="5">
    <source>
        <dbReference type="ARBA" id="ARBA00022737"/>
    </source>
</evidence>
<proteinExistence type="inferred from homology"/>
<evidence type="ECO:0000313" key="17">
    <source>
        <dbReference type="Ensembl" id="ENSBGRP00000024464.1"/>
    </source>
</evidence>
<dbReference type="Gene3D" id="6.10.140.140">
    <property type="match status" value="1"/>
</dbReference>
<evidence type="ECO:0000256" key="13">
    <source>
        <dbReference type="PROSITE-ProRule" id="PRU00042"/>
    </source>
</evidence>
<evidence type="ECO:0000256" key="14">
    <source>
        <dbReference type="SAM" id="MobiDB-lite"/>
    </source>
</evidence>
<dbReference type="FunFam" id="3.30.160.60:FF:000358">
    <property type="entry name" value="zinc finger protein 24"/>
    <property type="match status" value="1"/>
</dbReference>
<dbReference type="GeneTree" id="ENSGT00940000154693"/>
<evidence type="ECO:0000256" key="8">
    <source>
        <dbReference type="ARBA" id="ARBA00022843"/>
    </source>
</evidence>
<evidence type="ECO:0000256" key="1">
    <source>
        <dbReference type="ARBA" id="ARBA00004123"/>
    </source>
</evidence>
<dbReference type="FunFam" id="3.30.160.60:FF:002402">
    <property type="entry name" value="Zinc finger protein 347"/>
    <property type="match status" value="1"/>
</dbReference>
<dbReference type="FunFam" id="3.30.160.60:FF:000443">
    <property type="entry name" value="Zinc finger protein 41"/>
    <property type="match status" value="1"/>
</dbReference>
<feature type="domain" description="C2H2-type" evidence="15">
    <location>
        <begin position="505"/>
        <end position="532"/>
    </location>
</feature>
<dbReference type="FunFam" id="3.30.160.60:FF:002072">
    <property type="entry name" value="Zinc finger protein 134"/>
    <property type="match status" value="1"/>
</dbReference>
<dbReference type="PANTHER" id="PTHR24379">
    <property type="entry name" value="KRAB AND ZINC FINGER DOMAIN-CONTAINING"/>
    <property type="match status" value="1"/>
</dbReference>
<feature type="domain" description="C2H2-type" evidence="15">
    <location>
        <begin position="337"/>
        <end position="364"/>
    </location>
</feature>
<keyword evidence="6 13" id="KW-0863">Zinc-finger</keyword>